<dbReference type="Proteomes" id="UP000039046">
    <property type="component" value="Unassembled WGS sequence"/>
</dbReference>
<dbReference type="SMART" id="SM00066">
    <property type="entry name" value="GAL4"/>
    <property type="match status" value="1"/>
</dbReference>
<dbReference type="InterPro" id="IPR053178">
    <property type="entry name" value="Osmoadaptation_assoc"/>
</dbReference>
<organism evidence="3 4">
    <name type="scientific">[Torrubiella] hemipterigena</name>
    <dbReference type="NCBI Taxonomy" id="1531966"/>
    <lineage>
        <taxon>Eukaryota</taxon>
        <taxon>Fungi</taxon>
        <taxon>Dikarya</taxon>
        <taxon>Ascomycota</taxon>
        <taxon>Pezizomycotina</taxon>
        <taxon>Sordariomycetes</taxon>
        <taxon>Hypocreomycetidae</taxon>
        <taxon>Hypocreales</taxon>
        <taxon>Clavicipitaceae</taxon>
        <taxon>Clavicipitaceae incertae sedis</taxon>
        <taxon>'Torrubiella' clade</taxon>
    </lineage>
</organism>
<dbReference type="STRING" id="1531966.A0A0A1TR10"/>
<dbReference type="Gene3D" id="4.10.240.10">
    <property type="entry name" value="Zn(2)-C6 fungal-type DNA-binding domain"/>
    <property type="match status" value="1"/>
</dbReference>
<evidence type="ECO:0000313" key="4">
    <source>
        <dbReference type="Proteomes" id="UP000039046"/>
    </source>
</evidence>
<evidence type="ECO:0000256" key="1">
    <source>
        <dbReference type="ARBA" id="ARBA00023242"/>
    </source>
</evidence>
<gene>
    <name evidence="3" type="ORF">VHEMI09976</name>
</gene>
<dbReference type="HOGENOM" id="CLU_040454_0_0_1"/>
<dbReference type="AlphaFoldDB" id="A0A0A1TR10"/>
<dbReference type="EMBL" id="CDHN01000007">
    <property type="protein sequence ID" value="CEJ94445.1"/>
    <property type="molecule type" value="Genomic_DNA"/>
</dbReference>
<dbReference type="GO" id="GO:0008270">
    <property type="term" value="F:zinc ion binding"/>
    <property type="evidence" value="ECO:0007669"/>
    <property type="project" value="InterPro"/>
</dbReference>
<name>A0A0A1TR10_9HYPO</name>
<dbReference type="PANTHER" id="PTHR38111:SF6">
    <property type="entry name" value="FINGER DOMAIN PROTEIN, PUTATIVE (AFU_ORTHOLOGUE AFUA_8G01940)-RELATED"/>
    <property type="match status" value="1"/>
</dbReference>
<dbReference type="PANTHER" id="PTHR38111">
    <property type="entry name" value="ZN(2)-C6 FUNGAL-TYPE DOMAIN-CONTAINING PROTEIN-RELATED"/>
    <property type="match status" value="1"/>
</dbReference>
<dbReference type="InterPro" id="IPR021858">
    <property type="entry name" value="Fun_TF"/>
</dbReference>
<dbReference type="InterPro" id="IPR036864">
    <property type="entry name" value="Zn2-C6_fun-type_DNA-bd_sf"/>
</dbReference>
<dbReference type="CDD" id="cd00067">
    <property type="entry name" value="GAL4"/>
    <property type="match status" value="1"/>
</dbReference>
<reference evidence="3 4" key="1">
    <citation type="journal article" date="2015" name="Genome Announc.">
        <title>Draft Genome Sequence and Gene Annotation of the Entomopathogenic Fungus Verticillium hemipterigenum.</title>
        <authorList>
            <person name="Horn F."/>
            <person name="Habel A."/>
            <person name="Scharf D.H."/>
            <person name="Dworschak J."/>
            <person name="Brakhage A.A."/>
            <person name="Guthke R."/>
            <person name="Hertweck C."/>
            <person name="Linde J."/>
        </authorList>
    </citation>
    <scope>NUCLEOTIDE SEQUENCE [LARGE SCALE GENOMIC DNA]</scope>
</reference>
<keyword evidence="4" id="KW-1185">Reference proteome</keyword>
<evidence type="ECO:0000259" key="2">
    <source>
        <dbReference type="PROSITE" id="PS50048"/>
    </source>
</evidence>
<feature type="domain" description="Zn(2)-C6 fungal-type" evidence="2">
    <location>
        <begin position="23"/>
        <end position="51"/>
    </location>
</feature>
<dbReference type="InterPro" id="IPR001138">
    <property type="entry name" value="Zn2Cys6_DnaBD"/>
</dbReference>
<dbReference type="SUPFAM" id="SSF57701">
    <property type="entry name" value="Zn2/Cys6 DNA-binding domain"/>
    <property type="match status" value="1"/>
</dbReference>
<accession>A0A0A1TR10</accession>
<evidence type="ECO:0000313" key="3">
    <source>
        <dbReference type="EMBL" id="CEJ94445.1"/>
    </source>
</evidence>
<dbReference type="PROSITE" id="PS00463">
    <property type="entry name" value="ZN2_CY6_FUNGAL_1"/>
    <property type="match status" value="1"/>
</dbReference>
<proteinExistence type="predicted"/>
<keyword evidence="1" id="KW-0539">Nucleus</keyword>
<dbReference type="PROSITE" id="PS50048">
    <property type="entry name" value="ZN2_CY6_FUNGAL_2"/>
    <property type="match status" value="1"/>
</dbReference>
<dbReference type="OrthoDB" id="4937900at2759"/>
<dbReference type="GO" id="GO:0000981">
    <property type="term" value="F:DNA-binding transcription factor activity, RNA polymerase II-specific"/>
    <property type="evidence" value="ECO:0007669"/>
    <property type="project" value="InterPro"/>
</dbReference>
<protein>
    <submittedName>
        <fullName evidence="3">Putative C6 zinc finger domain protein</fullName>
    </submittedName>
</protein>
<sequence length="526" mass="58439">MEDKTAKTEEGRQKRWATKGRTGCKTCRARRIKCDEGRPSCRKCIASKRECAGYEALGMPSHLRPIVAIAPKLASQPLLKIAPQPALAPRIHSTADVRDIITLLRSESPISFTEDDYSLDMQLGLAQRSSFFHELPKRAGYDTTLDSAIKSLAAALRWRVTNTAARPVDNTPAFVHYGDALRSLRTSLYDEKKSKTAETLCATQLLCTFEAVVKATEGLSLHHVNGASQLIRHRGAKMFKSDFDKALLASQLPGMIVNDYYRGEHSFLESPDWHDTIRSIIDRSDGKYSDKSEVFISLFTIGTAHAGLISDCVDYFNAPVPSRRQDLLTRLAQQRANLNAWYNKWCGDLISLTHKDGTPRTRIYTGEELKPGCLMDHICVYDGYLFAINRAYVALGGDDADEVEQESIRAAVEMIGVEELLDRALDMDGDSKPLVAKAHGIIGSPAQAITVIGCLGVAYELLKTAKDWEPYIQPLPEGTKRQVVPTDLFFKWMAITNFPMHRLSSSPGADTLPKYADTLKPRRTGT</sequence>
<dbReference type="Pfam" id="PF00172">
    <property type="entry name" value="Zn_clus"/>
    <property type="match status" value="1"/>
</dbReference>
<dbReference type="Pfam" id="PF11951">
    <property type="entry name" value="Fungal_trans_2"/>
    <property type="match status" value="1"/>
</dbReference>